<proteinExistence type="inferred from homology"/>
<keyword evidence="3 4" id="KW-0998">Cell outer membrane</keyword>
<evidence type="ECO:0000313" key="6">
    <source>
        <dbReference type="EMBL" id="GAN44118.1"/>
    </source>
</evidence>
<comment type="function">
    <text evidence="4">Part of the outer membrane protein assembly complex, which is involved in assembly and insertion of beta-barrel proteins into the outer membrane.</text>
</comment>
<protein>
    <recommendedName>
        <fullName evidence="4">Outer membrane protein assembly factor BamB</fullName>
    </recommendedName>
</protein>
<sequence>MMKRGILILALAALVAGGGCSAIKRAKRENIQPPRELTEITPTIKVERLWKTSVGDGAGKSGIRMRPAYAAGVIYAAGTDGVLLALDAKSGKTLWKHRAGWHLFGRKGKADTGYAGGPTVSGDLLAVGTLDGHVYAFGAADGKPRWEAQLNSEVIAAPAIAGNLVLVRTEDGHVTALDAANGERKWVYDRGQVPPLSLRGNGDMVVAGGGVFFGTDDGKIEALRIETGVPQWEQVVASSDGRTEIERLNDSDGMLVLDGAELFATAYHGQLVDLQAPTGRPLWNRAFSSYTGPDVSGTTVVAVDEDSNVWAFDRNTGSDLWKQDALLHRWLTAPAIQQAHVVVGDLQGYVHWLDLADGKIAARERLSRDAIRARPLVVGDTVYVEDVEGHLAAYRVVGQ</sequence>
<dbReference type="Pfam" id="PF13360">
    <property type="entry name" value="PQQ_2"/>
    <property type="match status" value="2"/>
</dbReference>
<organism evidence="6">
    <name type="scientific">Mizugakiibacter sediminis</name>
    <dbReference type="NCBI Taxonomy" id="1475481"/>
    <lineage>
        <taxon>Bacteria</taxon>
        <taxon>Pseudomonadati</taxon>
        <taxon>Pseudomonadota</taxon>
        <taxon>Gammaproteobacteria</taxon>
        <taxon>Lysobacterales</taxon>
        <taxon>Rhodanobacteraceae</taxon>
        <taxon>Mizugakiibacter</taxon>
    </lineage>
</organism>
<dbReference type="InterPro" id="IPR011047">
    <property type="entry name" value="Quinoprotein_ADH-like_sf"/>
</dbReference>
<comment type="subunit">
    <text evidence="4">Part of the Bam complex.</text>
</comment>
<dbReference type="GO" id="GO:0051205">
    <property type="term" value="P:protein insertion into membrane"/>
    <property type="evidence" value="ECO:0007669"/>
    <property type="project" value="UniProtKB-UniRule"/>
</dbReference>
<dbReference type="SUPFAM" id="SSF50998">
    <property type="entry name" value="Quinoprotein alcohol dehydrogenase-like"/>
    <property type="match status" value="1"/>
</dbReference>
<dbReference type="HAMAP" id="MF_00923">
    <property type="entry name" value="OM_assembly_BamB"/>
    <property type="match status" value="1"/>
</dbReference>
<reference evidence="6" key="1">
    <citation type="submission" date="2015-03" db="EMBL/GenBank/DDBJ databases">
        <title>Draft genome sequence of Mizugakiibacter sediminis skMP5.</title>
        <authorList>
            <person name="Watanabe T."/>
            <person name="Kojima H."/>
            <person name="Fukui M."/>
        </authorList>
    </citation>
    <scope>NUCLEOTIDE SEQUENCE</scope>
    <source>
        <strain evidence="6">SkMP5</strain>
    </source>
</reference>
<dbReference type="InterPro" id="IPR002372">
    <property type="entry name" value="PQQ_rpt_dom"/>
</dbReference>
<accession>A0A0S6YYL2</accession>
<keyword evidence="1 4" id="KW-0732">Signal</keyword>
<dbReference type="NCBIfam" id="TIGR03300">
    <property type="entry name" value="assembly_YfgL"/>
    <property type="match status" value="1"/>
</dbReference>
<dbReference type="PANTHER" id="PTHR34512:SF30">
    <property type="entry name" value="OUTER MEMBRANE PROTEIN ASSEMBLY FACTOR BAMB"/>
    <property type="match status" value="1"/>
</dbReference>
<feature type="domain" description="Pyrrolo-quinoline quinone repeat" evidence="5">
    <location>
        <begin position="48"/>
        <end position="98"/>
    </location>
</feature>
<dbReference type="InterPro" id="IPR015943">
    <property type="entry name" value="WD40/YVTN_repeat-like_dom_sf"/>
</dbReference>
<gene>
    <name evidence="4" type="primary">bamB</name>
    <name evidence="6" type="ORF">MBSD_0638</name>
</gene>
<evidence type="ECO:0000256" key="4">
    <source>
        <dbReference type="HAMAP-Rule" id="MF_00923"/>
    </source>
</evidence>
<dbReference type="PROSITE" id="PS51257">
    <property type="entry name" value="PROKAR_LIPOPROTEIN"/>
    <property type="match status" value="1"/>
</dbReference>
<evidence type="ECO:0000256" key="2">
    <source>
        <dbReference type="ARBA" id="ARBA00023136"/>
    </source>
</evidence>
<evidence type="ECO:0000256" key="3">
    <source>
        <dbReference type="ARBA" id="ARBA00023237"/>
    </source>
</evidence>
<keyword evidence="4" id="KW-0449">Lipoprotein</keyword>
<dbReference type="GO" id="GO:0009279">
    <property type="term" value="C:cell outer membrane"/>
    <property type="evidence" value="ECO:0007669"/>
    <property type="project" value="UniProtKB-SubCell"/>
</dbReference>
<dbReference type="AlphaFoldDB" id="A0A0S6YYL2"/>
<dbReference type="InterPro" id="IPR017687">
    <property type="entry name" value="BamB"/>
</dbReference>
<dbReference type="EMBL" id="DF952378">
    <property type="protein sequence ID" value="GAN44118.1"/>
    <property type="molecule type" value="Genomic_DNA"/>
</dbReference>
<dbReference type="SMART" id="SM00564">
    <property type="entry name" value="PQQ"/>
    <property type="match status" value="6"/>
</dbReference>
<feature type="domain" description="Pyrrolo-quinoline quinone repeat" evidence="5">
    <location>
        <begin position="112"/>
        <end position="323"/>
    </location>
</feature>
<evidence type="ECO:0000256" key="1">
    <source>
        <dbReference type="ARBA" id="ARBA00022729"/>
    </source>
</evidence>
<name>A0A0S6YYL2_9GAMM</name>
<dbReference type="PANTHER" id="PTHR34512">
    <property type="entry name" value="CELL SURFACE PROTEIN"/>
    <property type="match status" value="1"/>
</dbReference>
<dbReference type="Gene3D" id="2.130.10.10">
    <property type="entry name" value="YVTN repeat-like/Quinoprotein amine dehydrogenase"/>
    <property type="match status" value="1"/>
</dbReference>
<dbReference type="HOGENOM" id="CLU_027480_0_1_6"/>
<comment type="subcellular location">
    <subcellularLocation>
        <location evidence="4">Cell outer membrane</location>
        <topology evidence="4">Lipid-anchor</topology>
    </subcellularLocation>
</comment>
<comment type="similarity">
    <text evidence="4">Belongs to the BamB family.</text>
</comment>
<dbReference type="GO" id="GO:0043165">
    <property type="term" value="P:Gram-negative-bacterium-type cell outer membrane assembly"/>
    <property type="evidence" value="ECO:0007669"/>
    <property type="project" value="UniProtKB-UniRule"/>
</dbReference>
<evidence type="ECO:0000259" key="5">
    <source>
        <dbReference type="Pfam" id="PF13360"/>
    </source>
</evidence>
<dbReference type="InterPro" id="IPR018391">
    <property type="entry name" value="PQQ_b-propeller_rpt"/>
</dbReference>
<keyword evidence="4" id="KW-0564">Palmitate</keyword>
<dbReference type="OrthoDB" id="5173551at2"/>
<keyword evidence="2 4" id="KW-0472">Membrane</keyword>